<evidence type="ECO:0000313" key="2">
    <source>
        <dbReference type="RefSeq" id="XP_042607821.1"/>
    </source>
</evidence>
<dbReference type="AlphaFoldDB" id="A0A9R0ATD2"/>
<accession>A0A9R0ATD2</accession>
<proteinExistence type="predicted"/>
<dbReference type="OrthoDB" id="10499103at2759"/>
<dbReference type="GeneID" id="122142189"/>
<feature type="region of interest" description="Disordered" evidence="1">
    <location>
        <begin position="29"/>
        <end position="61"/>
    </location>
</feature>
<sequence length="235" mass="26731">MEEIRPNKHNKRISRFKRRITKLRKHHDACARRLSARQKAKVTSSTGPVMPHQVPDDEVPSPLKQDILDLQLICRERSLEDSKANMEISVPSDVTKHLAKQSLSTKKSVDTESDTDTVILELPSSSVSPRACDIPELKRTDSVFLTKKLLNFSSTSDDSISSIDNSEDDYVPESESCSEAKWNSPELLPFTEDVKKMHIHLSNQTELYQEKLKLEKSQKNWSDLAQVTLCNVIVF</sequence>
<gene>
    <name evidence="2" type="primary">LOC122142189</name>
</gene>
<dbReference type="Proteomes" id="UP001155660">
    <property type="component" value="Chromosome B24"/>
</dbReference>
<dbReference type="KEGG" id="ccar:122142189"/>
<evidence type="ECO:0000256" key="1">
    <source>
        <dbReference type="SAM" id="MobiDB-lite"/>
    </source>
</evidence>
<organism evidence="2">
    <name type="scientific">Cyprinus carpio</name>
    <name type="common">Common carp</name>
    <dbReference type="NCBI Taxonomy" id="7962"/>
    <lineage>
        <taxon>Eukaryota</taxon>
        <taxon>Metazoa</taxon>
        <taxon>Chordata</taxon>
        <taxon>Craniata</taxon>
        <taxon>Vertebrata</taxon>
        <taxon>Euteleostomi</taxon>
        <taxon>Actinopterygii</taxon>
        <taxon>Neopterygii</taxon>
        <taxon>Teleostei</taxon>
        <taxon>Ostariophysi</taxon>
        <taxon>Cypriniformes</taxon>
        <taxon>Cyprinidae</taxon>
        <taxon>Cyprininae</taxon>
        <taxon>Cyprinus</taxon>
    </lineage>
</organism>
<reference evidence="2" key="1">
    <citation type="submission" date="2025-08" db="UniProtKB">
        <authorList>
            <consortium name="RefSeq"/>
        </authorList>
    </citation>
    <scope>IDENTIFICATION</scope>
    <source>
        <tissue evidence="2">Muscle</tissue>
    </source>
</reference>
<feature type="region of interest" description="Disordered" evidence="1">
    <location>
        <begin position="156"/>
        <end position="178"/>
    </location>
</feature>
<name>A0A9R0ATD2_CYPCA</name>
<dbReference type="PANTHER" id="PTHR33480">
    <property type="entry name" value="SET DOMAIN-CONTAINING PROTEIN-RELATED"/>
    <property type="match status" value="1"/>
</dbReference>
<dbReference type="RefSeq" id="XP_042607821.1">
    <property type="nucleotide sequence ID" value="XM_042751887.1"/>
</dbReference>
<dbReference type="PANTHER" id="PTHR33480:SF5">
    <property type="entry name" value="SI:DKEY-51D8.9"/>
    <property type="match status" value="1"/>
</dbReference>
<protein>
    <submittedName>
        <fullName evidence="2">Uncharacterized protein LOC122142189</fullName>
    </submittedName>
</protein>